<dbReference type="EMBL" id="GGFM01010944">
    <property type="protein sequence ID" value="MBW31695.1"/>
    <property type="molecule type" value="Transcribed_RNA"/>
</dbReference>
<name>A0A2M3ZT69_9DIPT</name>
<reference evidence="1" key="1">
    <citation type="submission" date="2018-01" db="EMBL/GenBank/DDBJ databases">
        <title>An insight into the sialome of Amazonian anophelines.</title>
        <authorList>
            <person name="Ribeiro J.M."/>
            <person name="Scarpassa V."/>
            <person name="Calvo E."/>
        </authorList>
    </citation>
    <scope>NUCLEOTIDE SEQUENCE</scope>
    <source>
        <tissue evidence="1">Salivary glands</tissue>
    </source>
</reference>
<accession>A0A2M3ZT69</accession>
<organism evidence="1">
    <name type="scientific">Anopheles braziliensis</name>
    <dbReference type="NCBI Taxonomy" id="58242"/>
    <lineage>
        <taxon>Eukaryota</taxon>
        <taxon>Metazoa</taxon>
        <taxon>Ecdysozoa</taxon>
        <taxon>Arthropoda</taxon>
        <taxon>Hexapoda</taxon>
        <taxon>Insecta</taxon>
        <taxon>Pterygota</taxon>
        <taxon>Neoptera</taxon>
        <taxon>Endopterygota</taxon>
        <taxon>Diptera</taxon>
        <taxon>Nematocera</taxon>
        <taxon>Culicoidea</taxon>
        <taxon>Culicidae</taxon>
        <taxon>Anophelinae</taxon>
        <taxon>Anopheles</taxon>
    </lineage>
</organism>
<evidence type="ECO:0000313" key="1">
    <source>
        <dbReference type="EMBL" id="MBW31695.1"/>
    </source>
</evidence>
<sequence length="67" mass="7857">MLHRYAEALLLEFLASYRFAKLVRVHIIDFEVRWGGWCCGWVVHHTMFRARSLTIRNVLNVSVVLGV</sequence>
<proteinExistence type="predicted"/>
<dbReference type="AlphaFoldDB" id="A0A2M3ZT69"/>
<protein>
    <submittedName>
        <fullName evidence="1">Putative secreted peptide</fullName>
    </submittedName>
</protein>